<proteinExistence type="predicted"/>
<dbReference type="AlphaFoldDB" id="A0A9P4KFM4"/>
<evidence type="ECO:0008006" key="9">
    <source>
        <dbReference type="Google" id="ProtNLM"/>
    </source>
</evidence>
<comment type="subcellular location">
    <subcellularLocation>
        <location evidence="1">Nucleus</location>
    </subcellularLocation>
</comment>
<dbReference type="Pfam" id="PF23300">
    <property type="entry name" value="HEAT_Nup120"/>
    <property type="match status" value="1"/>
</dbReference>
<name>A0A9P4KFM4_9PLEO</name>
<dbReference type="InterPro" id="IPR059141">
    <property type="entry name" value="Beta-prop_Nup120_160"/>
</dbReference>
<dbReference type="SUPFAM" id="SSF50998">
    <property type="entry name" value="Quinoprotein alcohol dehydrogenase-like"/>
    <property type="match status" value="1"/>
</dbReference>
<dbReference type="GO" id="GO:0005643">
    <property type="term" value="C:nuclear pore"/>
    <property type="evidence" value="ECO:0007669"/>
    <property type="project" value="TreeGrafter"/>
</dbReference>
<dbReference type="InterPro" id="IPR021717">
    <property type="entry name" value="Nucleoporin_Nup160"/>
</dbReference>
<comment type="caution">
    <text evidence="7">The sequence shown here is derived from an EMBL/GenBank/DDBJ whole genome shotgun (WGS) entry which is preliminary data.</text>
</comment>
<feature type="domain" description="Nucleoporin Nup120 helical" evidence="5">
    <location>
        <begin position="656"/>
        <end position="781"/>
    </location>
</feature>
<dbReference type="InterPro" id="IPR056548">
    <property type="entry name" value="HEAT_Nup120"/>
</dbReference>
<dbReference type="InterPro" id="IPR019775">
    <property type="entry name" value="WD40_repeat_CS"/>
</dbReference>
<evidence type="ECO:0000313" key="8">
    <source>
        <dbReference type="Proteomes" id="UP000800093"/>
    </source>
</evidence>
<gene>
    <name evidence="7" type="ORF">CC78DRAFT_491191</name>
</gene>
<evidence type="ECO:0000256" key="3">
    <source>
        <dbReference type="ARBA" id="ARBA00023242"/>
    </source>
</evidence>
<accession>A0A9P4KFM4</accession>
<evidence type="ECO:0000313" key="7">
    <source>
        <dbReference type="EMBL" id="KAF2266808.1"/>
    </source>
</evidence>
<reference evidence="8" key="1">
    <citation type="journal article" date="2020" name="Stud. Mycol.">
        <title>101 Dothideomycetes genomes: A test case for predicting lifestyles and emergence of pathogens.</title>
        <authorList>
            <person name="Haridas S."/>
            <person name="Albert R."/>
            <person name="Binder M."/>
            <person name="Bloem J."/>
            <person name="LaButti K."/>
            <person name="Salamov A."/>
            <person name="Andreopoulos B."/>
            <person name="Baker S."/>
            <person name="Barry K."/>
            <person name="Bills G."/>
            <person name="Bluhm B."/>
            <person name="Cannon C."/>
            <person name="Castanera R."/>
            <person name="Culley D."/>
            <person name="Daum C."/>
            <person name="Ezra D."/>
            <person name="Gonzalez J."/>
            <person name="Henrissat B."/>
            <person name="Kuo A."/>
            <person name="Liang C."/>
            <person name="Lipzen A."/>
            <person name="Lutzoni F."/>
            <person name="Magnuson J."/>
            <person name="Mondo S."/>
            <person name="Nolan M."/>
            <person name="Ohm R."/>
            <person name="Pangilinan J."/>
            <person name="Park H.-J."/>
            <person name="Ramirez L."/>
            <person name="Alfaro M."/>
            <person name="Sun H."/>
            <person name="Tritt A."/>
            <person name="Yoshinaga Y."/>
            <person name="Zwiers L.-H."/>
            <person name="Turgeon B."/>
            <person name="Goodwin S."/>
            <person name="Spatafora J."/>
            <person name="Crous P."/>
            <person name="Grigoriev I."/>
        </authorList>
    </citation>
    <scope>NUCLEOTIDE SEQUENCE [LARGE SCALE GENOMIC DNA]</scope>
    <source>
        <strain evidence="8">CBS 304.66</strain>
    </source>
</reference>
<dbReference type="InterPro" id="IPR011047">
    <property type="entry name" value="Quinoprotein_ADH-like_sf"/>
</dbReference>
<feature type="domain" description="Nucleoporin nup120-like HEAT repeat" evidence="6">
    <location>
        <begin position="880"/>
        <end position="1047"/>
    </location>
</feature>
<keyword evidence="8" id="KW-1185">Reference proteome</keyword>
<dbReference type="Proteomes" id="UP000800093">
    <property type="component" value="Unassembled WGS sequence"/>
</dbReference>
<sequence>MHGTTMENRGSTCLYREARLNIESAYPGSTISFILPASTTSTFGSRTYPKRTVVTENHVDQDEDTFSKRHLASEASIFFRRHHQYPRSFLWRILDDRKALEIQSIDLDQDVNHKFEANLTLLLRFAAPIRPFGIAFAEPEDRDALTVFAITTANELYTITLHRDFFIKSSASEQDISDWCKRATPSVMAIRVPYRLAAVNVNELLVSLDDGAILHLTRRTKDDTTWLEVIYKQTNWSLGSLLTWKSPHTVRFENVDLDCSSAAAIALSPDRKHIISVGLDHRMRAWNVISGKQSIQSDLLTEPDQSNEKGAPYFIGPSQSRLLAVLDLPGGVDGAQYHVVTYSPKQHQFKFWGIRDADDADLGIFDLRSELAFIPPVEELMNTTVWTLEEFFINPGPAGWRGMELWIRARSGPSSQVYSLKFNLNDDPGKLADTWRYDWVAVDAGPQTVDGLRRNPANPIEQGSRTLELNNTISTEQWVDFLFYPGRFTTATLETALHVYCRGLGQDQLSRLPKKRSLKERLSATITAFATLEQHSPLEYEEYDDALRTQWEAYYGLVKDLHRRRGESLSLVFDHASDMPWLVLSDYISAVRSCSDPEVIALNAATLSAATRPAGPLRKALVNIETQEAPKLLNAAAAFRKSLPASFHHRFHHEVQNELLQSRSLSIIDRMELLEQNSDLTRQVSDEDLSLLVEELGMDMKELTTATFLGAIRTLGQEEQGQASGRKQITRYGLKALLRVSQETLQSNYDILLDLLVLILFMQFEEDLSEDFEAAEVFNEIINHLKDNIVLRWIAGTAWSHQSPIGPSSAVLMETLDRAFRNSGKFPLTQTVLEGIFGHRCFETPLPRGLKSELLTYWSRVWMGVVFPDGQSFDSSLDEVMMILLSQREYELALEFSKFLSEESWTTYLKGRMYIALGENSLASTYFQKSAYHLALGMFSIDDADELNFIPPDDRESFSDGLPRYYQHVLGLFEKVKAYSFVAEFAQLALRSFVGSEGEALRSELLSRLFNASIQTSKFDEAYSALTRHTDASLRRASLQTLITAMVRQQQTDSLVKFPFVGLVEDVDAILQHLCQTALLNITSGPPYHQILHAFRISRNDFRGAASALYDRLQRLKTTSSSVHDPAGESLIQCYLMIINTLSSVGKEEAYILAEQRVEDGPGPQILGIGQGKKLLKRQVVTLDTLRKDYQAELDRVAAIESGQYPFVAGSDEMDIL</sequence>
<keyword evidence="2" id="KW-0813">Transport</keyword>
<dbReference type="InterPro" id="IPR048884">
    <property type="entry name" value="Nup120_helical"/>
</dbReference>
<dbReference type="Pfam" id="PF11715">
    <property type="entry name" value="Beta-prop_Nup120_160"/>
    <property type="match status" value="1"/>
</dbReference>
<feature type="domain" description="Nucleoporin Nup120/160 beta-propeller" evidence="4">
    <location>
        <begin position="87"/>
        <end position="598"/>
    </location>
</feature>
<dbReference type="OrthoDB" id="67716at2759"/>
<dbReference type="PANTHER" id="PTHR21286:SF0">
    <property type="entry name" value="NUCLEAR PORE COMPLEX PROTEIN NUP160"/>
    <property type="match status" value="1"/>
</dbReference>
<protein>
    <recommendedName>
        <fullName evidence="9">Nucleoporin</fullName>
    </recommendedName>
</protein>
<dbReference type="EMBL" id="ML986595">
    <property type="protein sequence ID" value="KAF2266808.1"/>
    <property type="molecule type" value="Genomic_DNA"/>
</dbReference>
<evidence type="ECO:0000256" key="2">
    <source>
        <dbReference type="ARBA" id="ARBA00022448"/>
    </source>
</evidence>
<organism evidence="7 8">
    <name type="scientific">Lojkania enalia</name>
    <dbReference type="NCBI Taxonomy" id="147567"/>
    <lineage>
        <taxon>Eukaryota</taxon>
        <taxon>Fungi</taxon>
        <taxon>Dikarya</taxon>
        <taxon>Ascomycota</taxon>
        <taxon>Pezizomycotina</taxon>
        <taxon>Dothideomycetes</taxon>
        <taxon>Pleosporomycetidae</taxon>
        <taxon>Pleosporales</taxon>
        <taxon>Pleosporales incertae sedis</taxon>
        <taxon>Lojkania</taxon>
    </lineage>
</organism>
<keyword evidence="3" id="KW-0539">Nucleus</keyword>
<dbReference type="PANTHER" id="PTHR21286">
    <property type="entry name" value="NUCLEAR PORE COMPLEX PROTEIN NUP160"/>
    <property type="match status" value="1"/>
</dbReference>
<evidence type="ECO:0000259" key="6">
    <source>
        <dbReference type="Pfam" id="PF23300"/>
    </source>
</evidence>
<evidence type="ECO:0000259" key="4">
    <source>
        <dbReference type="Pfam" id="PF11715"/>
    </source>
</evidence>
<dbReference type="PROSITE" id="PS00678">
    <property type="entry name" value="WD_REPEATS_1"/>
    <property type="match status" value="1"/>
</dbReference>
<evidence type="ECO:0000256" key="1">
    <source>
        <dbReference type="ARBA" id="ARBA00004123"/>
    </source>
</evidence>
<dbReference type="GO" id="GO:0017056">
    <property type="term" value="F:structural constituent of nuclear pore"/>
    <property type="evidence" value="ECO:0007669"/>
    <property type="project" value="TreeGrafter"/>
</dbReference>
<dbReference type="Pfam" id="PF21486">
    <property type="entry name" value="NUP120_helical"/>
    <property type="match status" value="1"/>
</dbReference>
<evidence type="ECO:0000259" key="5">
    <source>
        <dbReference type="Pfam" id="PF21486"/>
    </source>
</evidence>